<dbReference type="CDD" id="cd03784">
    <property type="entry name" value="GT1_Gtf-like"/>
    <property type="match status" value="1"/>
</dbReference>
<evidence type="ECO:0000256" key="2">
    <source>
        <dbReference type="ARBA" id="ARBA00022676"/>
    </source>
</evidence>
<comment type="caution">
    <text evidence="6">The sequence shown here is derived from an EMBL/GenBank/DDBJ whole genome shotgun (WGS) entry which is preliminary data.</text>
</comment>
<dbReference type="InterPro" id="IPR035595">
    <property type="entry name" value="UDP_glycos_trans_CS"/>
</dbReference>
<reference evidence="6 7" key="1">
    <citation type="submission" date="2019-08" db="EMBL/GenBank/DDBJ databases">
        <title>Whole genome of Aphis craccivora.</title>
        <authorList>
            <person name="Voronova N.V."/>
            <person name="Shulinski R.S."/>
            <person name="Bandarenka Y.V."/>
            <person name="Zhorov D.G."/>
            <person name="Warner D."/>
        </authorList>
    </citation>
    <scope>NUCLEOTIDE SEQUENCE [LARGE SCALE GENOMIC DNA]</scope>
    <source>
        <strain evidence="6">180601</strain>
        <tissue evidence="6">Whole Body</tissue>
    </source>
</reference>
<feature type="transmembrane region" description="Helical" evidence="5">
    <location>
        <begin position="172"/>
        <end position="199"/>
    </location>
</feature>
<keyword evidence="2 4" id="KW-0328">Glycosyltransferase</keyword>
<dbReference type="GO" id="GO:0016020">
    <property type="term" value="C:membrane"/>
    <property type="evidence" value="ECO:0007669"/>
    <property type="project" value="UniProtKB-SubCell"/>
</dbReference>
<dbReference type="PROSITE" id="PS00375">
    <property type="entry name" value="UDPGT"/>
    <property type="match status" value="1"/>
</dbReference>
<dbReference type="InterPro" id="IPR050271">
    <property type="entry name" value="UDP-glycosyltransferase"/>
</dbReference>
<sequence length="218" mass="25467">MSTLPDHIQNTFKEALAQVPQRVLWKYEGEMKDKPINVMTSKWFPQLDLLTHPKVKLFITHGGISGVYEAVDAGVPVLGFPFFYDQHRNIDNLVEAGMGMSMNLMTIQKDELLNNILELTNNEKYTKNAKITSERFKDRPMSPVELVVYWTQYVVRHKGAQHLKSQAFNLTWYQYFLLDVIVVIFIFLALVIFITYKVFKIVYYKCLKYSQTIKPKSE</sequence>
<keyword evidence="5" id="KW-1133">Transmembrane helix</keyword>
<gene>
    <name evidence="6" type="ORF">FWK35_00008778</name>
</gene>
<name>A0A6G0ZFT1_APHCR</name>
<dbReference type="PANTHER" id="PTHR48043:SF145">
    <property type="entry name" value="FI06409P-RELATED"/>
    <property type="match status" value="1"/>
</dbReference>
<dbReference type="Gene3D" id="3.40.50.2000">
    <property type="entry name" value="Glycogen Phosphorylase B"/>
    <property type="match status" value="1"/>
</dbReference>
<dbReference type="Proteomes" id="UP000478052">
    <property type="component" value="Unassembled WGS sequence"/>
</dbReference>
<evidence type="ECO:0000256" key="5">
    <source>
        <dbReference type="RuleBase" id="RU362059"/>
    </source>
</evidence>
<proteinExistence type="inferred from homology"/>
<keyword evidence="7" id="KW-1185">Reference proteome</keyword>
<evidence type="ECO:0000313" key="7">
    <source>
        <dbReference type="Proteomes" id="UP000478052"/>
    </source>
</evidence>
<dbReference type="Pfam" id="PF00201">
    <property type="entry name" value="UDPGT"/>
    <property type="match status" value="1"/>
</dbReference>
<evidence type="ECO:0000313" key="6">
    <source>
        <dbReference type="EMBL" id="KAF0769682.1"/>
    </source>
</evidence>
<accession>A0A6G0ZFT1</accession>
<dbReference type="InterPro" id="IPR002213">
    <property type="entry name" value="UDP_glucos_trans"/>
</dbReference>
<comment type="similarity">
    <text evidence="1 4">Belongs to the UDP-glycosyltransferase family.</text>
</comment>
<protein>
    <recommendedName>
        <fullName evidence="5">UDP-glucuronosyltransferase</fullName>
        <ecNumber evidence="5">2.4.1.17</ecNumber>
    </recommendedName>
</protein>
<dbReference type="SUPFAM" id="SSF53756">
    <property type="entry name" value="UDP-Glycosyltransferase/glycogen phosphorylase"/>
    <property type="match status" value="1"/>
</dbReference>
<comment type="catalytic activity">
    <reaction evidence="5">
        <text>glucuronate acceptor + UDP-alpha-D-glucuronate = acceptor beta-D-glucuronoside + UDP + H(+)</text>
        <dbReference type="Rhea" id="RHEA:21032"/>
        <dbReference type="ChEBI" id="CHEBI:15378"/>
        <dbReference type="ChEBI" id="CHEBI:58052"/>
        <dbReference type="ChEBI" id="CHEBI:58223"/>
        <dbReference type="ChEBI" id="CHEBI:132367"/>
        <dbReference type="ChEBI" id="CHEBI:132368"/>
        <dbReference type="EC" id="2.4.1.17"/>
    </reaction>
</comment>
<keyword evidence="3 4" id="KW-0808">Transferase</keyword>
<evidence type="ECO:0000256" key="4">
    <source>
        <dbReference type="RuleBase" id="RU003718"/>
    </source>
</evidence>
<evidence type="ECO:0000256" key="1">
    <source>
        <dbReference type="ARBA" id="ARBA00009995"/>
    </source>
</evidence>
<dbReference type="AlphaFoldDB" id="A0A6G0ZFT1"/>
<dbReference type="EC" id="2.4.1.17" evidence="5"/>
<evidence type="ECO:0000256" key="3">
    <source>
        <dbReference type="ARBA" id="ARBA00022679"/>
    </source>
</evidence>
<comment type="subcellular location">
    <subcellularLocation>
        <location evidence="5">Membrane</location>
        <topology evidence="5">Single-pass membrane protein</topology>
    </subcellularLocation>
</comment>
<dbReference type="GO" id="GO:0015020">
    <property type="term" value="F:glucuronosyltransferase activity"/>
    <property type="evidence" value="ECO:0007669"/>
    <property type="project" value="UniProtKB-EC"/>
</dbReference>
<dbReference type="PANTHER" id="PTHR48043">
    <property type="entry name" value="EG:EG0003.4 PROTEIN-RELATED"/>
    <property type="match status" value="1"/>
</dbReference>
<dbReference type="EMBL" id="VUJU01000555">
    <property type="protein sequence ID" value="KAF0769682.1"/>
    <property type="molecule type" value="Genomic_DNA"/>
</dbReference>
<keyword evidence="5" id="KW-0812">Transmembrane</keyword>
<dbReference type="OrthoDB" id="5835829at2759"/>
<organism evidence="6 7">
    <name type="scientific">Aphis craccivora</name>
    <name type="common">Cowpea aphid</name>
    <dbReference type="NCBI Taxonomy" id="307492"/>
    <lineage>
        <taxon>Eukaryota</taxon>
        <taxon>Metazoa</taxon>
        <taxon>Ecdysozoa</taxon>
        <taxon>Arthropoda</taxon>
        <taxon>Hexapoda</taxon>
        <taxon>Insecta</taxon>
        <taxon>Pterygota</taxon>
        <taxon>Neoptera</taxon>
        <taxon>Paraneoptera</taxon>
        <taxon>Hemiptera</taxon>
        <taxon>Sternorrhyncha</taxon>
        <taxon>Aphidomorpha</taxon>
        <taxon>Aphidoidea</taxon>
        <taxon>Aphididae</taxon>
        <taxon>Aphidini</taxon>
        <taxon>Aphis</taxon>
        <taxon>Aphis</taxon>
    </lineage>
</organism>
<dbReference type="FunFam" id="3.40.50.2000:FF:000021">
    <property type="entry name" value="UDP-glucuronosyltransferase"/>
    <property type="match status" value="1"/>
</dbReference>
<keyword evidence="5" id="KW-0472">Membrane</keyword>